<dbReference type="InterPro" id="IPR004143">
    <property type="entry name" value="BPL_LPL_catalytic"/>
</dbReference>
<dbReference type="PANTHER" id="PTHR43679">
    <property type="entry name" value="OCTANOYLTRANSFERASE LIPM-RELATED"/>
    <property type="match status" value="1"/>
</dbReference>
<protein>
    <submittedName>
        <fullName evidence="2">Lipoate--protein ligase family protein</fullName>
    </submittedName>
</protein>
<evidence type="ECO:0000313" key="2">
    <source>
        <dbReference type="EMBL" id="QWV97847.1"/>
    </source>
</evidence>
<gene>
    <name evidence="2" type="ORF">KP005_00690</name>
</gene>
<evidence type="ECO:0000313" key="3">
    <source>
        <dbReference type="Proteomes" id="UP000683493"/>
    </source>
</evidence>
<reference evidence="2 3" key="1">
    <citation type="submission" date="2021-06" db="EMBL/GenBank/DDBJ databases">
        <title>Gemonas diversity in paddy soil.</title>
        <authorList>
            <person name="Liu G."/>
        </authorList>
    </citation>
    <scope>NUCLEOTIDE SEQUENCE [LARGE SCALE GENOMIC DNA]</scope>
    <source>
        <strain evidence="2 3">RG29</strain>
    </source>
</reference>
<keyword evidence="3" id="KW-1185">Reference proteome</keyword>
<dbReference type="InterPro" id="IPR050664">
    <property type="entry name" value="Octanoyltrans_LipM/LipL"/>
</dbReference>
<proteinExistence type="predicted"/>
<organism evidence="2 3">
    <name type="scientific">Geomonas diazotrophica</name>
    <dbReference type="NCBI Taxonomy" id="2843197"/>
    <lineage>
        <taxon>Bacteria</taxon>
        <taxon>Pseudomonadati</taxon>
        <taxon>Thermodesulfobacteriota</taxon>
        <taxon>Desulfuromonadia</taxon>
        <taxon>Geobacterales</taxon>
        <taxon>Geobacteraceae</taxon>
        <taxon>Geomonas</taxon>
    </lineage>
</organism>
<keyword evidence="2" id="KW-0436">Ligase</keyword>
<accession>A0ABX8JK61</accession>
<feature type="domain" description="BPL/LPL catalytic" evidence="1">
    <location>
        <begin position="31"/>
        <end position="234"/>
    </location>
</feature>
<dbReference type="GO" id="GO:0016874">
    <property type="term" value="F:ligase activity"/>
    <property type="evidence" value="ECO:0007669"/>
    <property type="project" value="UniProtKB-KW"/>
</dbReference>
<dbReference type="PROSITE" id="PS51733">
    <property type="entry name" value="BPL_LPL_CATALYTIC"/>
    <property type="match status" value="1"/>
</dbReference>
<sequence>MCEWRLIDTGPLDGPANMALDEALLNCFQKDRSRPVLRLYGWNPATLSVGRYQDAAAALNLDLCRDEGVPVVRRMTGGGIIYHAAEVTYSLVCAPEHLGDRTGVKDGFRKLCGFLLGTYQRLGLDARFAVDCNPDEERLGERTSFCFAGKEEFDVVVNDRKIGGNAQRRLSGAILQHGSIPLENRVQQGLRYLKEPAPGAARSVSLAELGQKQECDGLKRLLVDSFQECMGVALAPEPLTEQETATAGKLEEYKYRCPKWTFEGRS</sequence>
<dbReference type="EMBL" id="CP076724">
    <property type="protein sequence ID" value="QWV97847.1"/>
    <property type="molecule type" value="Genomic_DNA"/>
</dbReference>
<dbReference type="Pfam" id="PF21948">
    <property type="entry name" value="LplA-B_cat"/>
    <property type="match status" value="1"/>
</dbReference>
<dbReference type="Proteomes" id="UP000683493">
    <property type="component" value="Chromosome"/>
</dbReference>
<name>A0ABX8JK61_9BACT</name>
<dbReference type="CDD" id="cd16443">
    <property type="entry name" value="LplA"/>
    <property type="match status" value="1"/>
</dbReference>
<evidence type="ECO:0000259" key="1">
    <source>
        <dbReference type="PROSITE" id="PS51733"/>
    </source>
</evidence>
<dbReference type="PANTHER" id="PTHR43679:SF2">
    <property type="entry name" value="OCTANOYL-[GCVH]:PROTEIN N-OCTANOYLTRANSFERASE"/>
    <property type="match status" value="1"/>
</dbReference>